<feature type="transmembrane region" description="Helical" evidence="7">
    <location>
        <begin position="55"/>
        <end position="76"/>
    </location>
</feature>
<comment type="caution">
    <text evidence="9">The sequence shown here is derived from an EMBL/GenBank/DDBJ whole genome shotgun (WGS) entry which is preliminary data.</text>
</comment>
<keyword evidence="6 7" id="KW-0472">Membrane</keyword>
<evidence type="ECO:0000313" key="10">
    <source>
        <dbReference type="Proteomes" id="UP000589552"/>
    </source>
</evidence>
<proteinExistence type="inferred from homology"/>
<feature type="transmembrane region" description="Helical" evidence="7">
    <location>
        <begin position="88"/>
        <end position="106"/>
    </location>
</feature>
<dbReference type="PANTHER" id="PTHR12677:SF59">
    <property type="entry name" value="GOLGI APPARATUS MEMBRANE PROTEIN TVP38-RELATED"/>
    <property type="match status" value="1"/>
</dbReference>
<gene>
    <name evidence="9" type="ORF">HF852_00610</name>
</gene>
<accession>A0A7X9SU56</accession>
<comment type="similarity">
    <text evidence="2 7">Belongs to the TVP38/TMEM64 family.</text>
</comment>
<dbReference type="InterPro" id="IPR032816">
    <property type="entry name" value="VTT_dom"/>
</dbReference>
<evidence type="ECO:0000259" key="8">
    <source>
        <dbReference type="Pfam" id="PF09335"/>
    </source>
</evidence>
<protein>
    <recommendedName>
        <fullName evidence="7">TVP38/TMEM64 family membrane protein</fullName>
    </recommendedName>
</protein>
<dbReference type="EMBL" id="JABAGA010000001">
    <property type="protein sequence ID" value="NMF08122.1"/>
    <property type="molecule type" value="Genomic_DNA"/>
</dbReference>
<evidence type="ECO:0000256" key="1">
    <source>
        <dbReference type="ARBA" id="ARBA00004651"/>
    </source>
</evidence>
<dbReference type="GO" id="GO:0005886">
    <property type="term" value="C:plasma membrane"/>
    <property type="evidence" value="ECO:0007669"/>
    <property type="project" value="UniProtKB-SubCell"/>
</dbReference>
<keyword evidence="3 7" id="KW-1003">Cell membrane</keyword>
<feature type="transmembrane region" description="Helical" evidence="7">
    <location>
        <begin position="202"/>
        <end position="222"/>
    </location>
</feature>
<feature type="transmembrane region" description="Helical" evidence="7">
    <location>
        <begin position="118"/>
        <end position="143"/>
    </location>
</feature>
<dbReference type="PANTHER" id="PTHR12677">
    <property type="entry name" value="GOLGI APPARATUS MEMBRANE PROTEIN TVP38-RELATED"/>
    <property type="match status" value="1"/>
</dbReference>
<organism evidence="9 10">
    <name type="scientific">Corynebacterium xerosis</name>
    <dbReference type="NCBI Taxonomy" id="1725"/>
    <lineage>
        <taxon>Bacteria</taxon>
        <taxon>Bacillati</taxon>
        <taxon>Actinomycetota</taxon>
        <taxon>Actinomycetes</taxon>
        <taxon>Mycobacteriales</taxon>
        <taxon>Corynebacteriaceae</taxon>
        <taxon>Corynebacterium</taxon>
    </lineage>
</organism>
<feature type="transmembrane region" description="Helical" evidence="7">
    <location>
        <begin position="234"/>
        <end position="253"/>
    </location>
</feature>
<evidence type="ECO:0000256" key="2">
    <source>
        <dbReference type="ARBA" id="ARBA00008640"/>
    </source>
</evidence>
<feature type="domain" description="VTT" evidence="8">
    <location>
        <begin position="106"/>
        <end position="224"/>
    </location>
</feature>
<sequence>MRIGSGFSCPLPASWCLTTSVSRRFGSAARADGANGGNLWRVSATDARRRSTRPLALLVLGIAAAVVLLIVDVPTIDSIRGWADATGAWFPAVFFLAYVGFTQLPVPRTVFTLSSGILFGALPGIAMALTATGASAILSLFVVRHFARDWARGLLVRYRRVMEFDHRLERRGWLAVASLRMIAAVPFAPLNYACALTSIRPLPFLLATVAGSAPGTIATVLLGDALIGGMDYRMLAVTALLVCVGVAGLIIDARMPVVDSVKSGR</sequence>
<dbReference type="Proteomes" id="UP000589552">
    <property type="component" value="Unassembled WGS sequence"/>
</dbReference>
<evidence type="ECO:0000256" key="3">
    <source>
        <dbReference type="ARBA" id="ARBA00022475"/>
    </source>
</evidence>
<keyword evidence="4 7" id="KW-0812">Transmembrane</keyword>
<dbReference type="AlphaFoldDB" id="A0A7X9SU56"/>
<evidence type="ECO:0000256" key="7">
    <source>
        <dbReference type="RuleBase" id="RU366058"/>
    </source>
</evidence>
<evidence type="ECO:0000256" key="6">
    <source>
        <dbReference type="ARBA" id="ARBA00023136"/>
    </source>
</evidence>
<name>A0A7X9SU56_9CORY</name>
<feature type="transmembrane region" description="Helical" evidence="7">
    <location>
        <begin position="172"/>
        <end position="190"/>
    </location>
</feature>
<comment type="subcellular location">
    <subcellularLocation>
        <location evidence="1 7">Cell membrane</location>
        <topology evidence="1 7">Multi-pass membrane protein</topology>
    </subcellularLocation>
</comment>
<reference evidence="9 10" key="1">
    <citation type="submission" date="2020-04" db="EMBL/GenBank/DDBJ databases">
        <authorList>
            <person name="Hitch T.C.A."/>
            <person name="Wylensek D."/>
            <person name="Clavel T."/>
        </authorList>
    </citation>
    <scope>NUCLEOTIDE SEQUENCE [LARGE SCALE GENOMIC DNA]</scope>
    <source>
        <strain evidence="9 10">BL-383-APC-2I</strain>
    </source>
</reference>
<evidence type="ECO:0000256" key="4">
    <source>
        <dbReference type="ARBA" id="ARBA00022692"/>
    </source>
</evidence>
<evidence type="ECO:0000313" key="9">
    <source>
        <dbReference type="EMBL" id="NMF08122.1"/>
    </source>
</evidence>
<dbReference type="InterPro" id="IPR015414">
    <property type="entry name" value="TMEM64"/>
</dbReference>
<keyword evidence="5 7" id="KW-1133">Transmembrane helix</keyword>
<dbReference type="OrthoDB" id="5242213at2"/>
<dbReference type="Pfam" id="PF09335">
    <property type="entry name" value="VTT_dom"/>
    <property type="match status" value="1"/>
</dbReference>
<evidence type="ECO:0000256" key="5">
    <source>
        <dbReference type="ARBA" id="ARBA00022989"/>
    </source>
</evidence>